<organism evidence="2 3">
    <name type="scientific">Paenibacillus spiritus</name>
    <dbReference type="NCBI Taxonomy" id="2496557"/>
    <lineage>
        <taxon>Bacteria</taxon>
        <taxon>Bacillati</taxon>
        <taxon>Bacillota</taxon>
        <taxon>Bacilli</taxon>
        <taxon>Bacillales</taxon>
        <taxon>Paenibacillaceae</taxon>
        <taxon>Paenibacillus</taxon>
    </lineage>
</organism>
<dbReference type="RefSeq" id="WP_150456752.1">
    <property type="nucleotide sequence ID" value="NZ_VYKK01000004.1"/>
</dbReference>
<keyword evidence="1" id="KW-0812">Transmembrane</keyword>
<feature type="transmembrane region" description="Helical" evidence="1">
    <location>
        <begin position="6"/>
        <end position="26"/>
    </location>
</feature>
<gene>
    <name evidence="2" type="ORF">F4V43_02945</name>
</gene>
<name>A0A5J5GIL1_9BACL</name>
<dbReference type="Proteomes" id="UP000367750">
    <property type="component" value="Unassembled WGS sequence"/>
</dbReference>
<dbReference type="EMBL" id="VYKK01000004">
    <property type="protein sequence ID" value="KAA9007462.1"/>
    <property type="molecule type" value="Genomic_DNA"/>
</dbReference>
<keyword evidence="1" id="KW-1133">Transmembrane helix</keyword>
<feature type="transmembrane region" description="Helical" evidence="1">
    <location>
        <begin position="120"/>
        <end position="140"/>
    </location>
</feature>
<evidence type="ECO:0000313" key="3">
    <source>
        <dbReference type="Proteomes" id="UP000367750"/>
    </source>
</evidence>
<proteinExistence type="predicted"/>
<protein>
    <submittedName>
        <fullName evidence="2">Uncharacterized protein</fullName>
    </submittedName>
</protein>
<accession>A0A5J5GIL1</accession>
<reference evidence="2 3" key="1">
    <citation type="submission" date="2019-09" db="EMBL/GenBank/DDBJ databases">
        <title>Bacillus ochoae sp. nov., Paenibacillus whitsoniae sp. nov., Paenibacillus spiritus sp. nov. Isolated from the Mars Exploration Rover during spacecraft assembly.</title>
        <authorList>
            <person name="Seuylemezian A."/>
            <person name="Vaishampayan P."/>
        </authorList>
    </citation>
    <scope>NUCLEOTIDE SEQUENCE [LARGE SCALE GENOMIC DNA]</scope>
    <source>
        <strain evidence="2 3">MER_111</strain>
    </source>
</reference>
<feature type="transmembrane region" description="Helical" evidence="1">
    <location>
        <begin position="88"/>
        <end position="108"/>
    </location>
</feature>
<feature type="transmembrane region" description="Helical" evidence="1">
    <location>
        <begin position="61"/>
        <end position="81"/>
    </location>
</feature>
<dbReference type="OrthoDB" id="2601231at2"/>
<feature type="transmembrane region" description="Helical" evidence="1">
    <location>
        <begin position="190"/>
        <end position="207"/>
    </location>
</feature>
<sequence length="222" mass="26019">MTEFVLFMVFSVVETYALYFLAFSVFKIDQYPFEMIFSSLIMAFFSYILRETYDLTQVDLFLQYFLLFCFLWMLFRINLFYAAVMTGFAYQAYASLQTITYLVIKSFGSLPSTFGGKESISVYLLQLLTALFSISIGHIVQRKRKGFDFVPDKQSARVKIGKKEIALLLLNIPSLILVSLTLLISNYLNSFYIILPMIYVIFLFIYLRISYQKDRCYAENDY</sequence>
<dbReference type="AlphaFoldDB" id="A0A5J5GIL1"/>
<evidence type="ECO:0000256" key="1">
    <source>
        <dbReference type="SAM" id="Phobius"/>
    </source>
</evidence>
<feature type="transmembrane region" description="Helical" evidence="1">
    <location>
        <begin position="165"/>
        <end position="184"/>
    </location>
</feature>
<keyword evidence="3" id="KW-1185">Reference proteome</keyword>
<feature type="transmembrane region" description="Helical" evidence="1">
    <location>
        <begin position="33"/>
        <end position="49"/>
    </location>
</feature>
<comment type="caution">
    <text evidence="2">The sequence shown here is derived from an EMBL/GenBank/DDBJ whole genome shotgun (WGS) entry which is preliminary data.</text>
</comment>
<evidence type="ECO:0000313" key="2">
    <source>
        <dbReference type="EMBL" id="KAA9007462.1"/>
    </source>
</evidence>
<keyword evidence="1" id="KW-0472">Membrane</keyword>